<comment type="caution">
    <text evidence="2">The sequence shown here is derived from an EMBL/GenBank/DDBJ whole genome shotgun (WGS) entry which is preliminary data.</text>
</comment>
<proteinExistence type="predicted"/>
<keyword evidence="3" id="KW-1185">Reference proteome</keyword>
<feature type="transmembrane region" description="Helical" evidence="1">
    <location>
        <begin position="105"/>
        <end position="124"/>
    </location>
</feature>
<evidence type="ECO:0000313" key="3">
    <source>
        <dbReference type="Proteomes" id="UP000264702"/>
    </source>
</evidence>
<feature type="transmembrane region" description="Helical" evidence="1">
    <location>
        <begin position="27"/>
        <end position="48"/>
    </location>
</feature>
<sequence>MGHLFDWLKSPGGLIDYLVWHHFQENLSGIVLLTVILTLAAILLAYAIAARSLRIELPGDVFRSYTPLYWLLLSVAAGLIDAILCISQLSFLVSLGTKVDIALEVFFITAGTSALLAYLLILFVQPLTPARFRYRPASFLYRD</sequence>
<dbReference type="AlphaFoldDB" id="A0A372IJ61"/>
<dbReference type="EMBL" id="QVQT01000008">
    <property type="protein sequence ID" value="RFU14918.1"/>
    <property type="molecule type" value="Genomic_DNA"/>
</dbReference>
<keyword evidence="1" id="KW-1133">Transmembrane helix</keyword>
<organism evidence="2 3">
    <name type="scientific">Paracidobacterium acidisoli</name>
    <dbReference type="NCBI Taxonomy" id="2303751"/>
    <lineage>
        <taxon>Bacteria</taxon>
        <taxon>Pseudomonadati</taxon>
        <taxon>Acidobacteriota</taxon>
        <taxon>Terriglobia</taxon>
        <taxon>Terriglobales</taxon>
        <taxon>Acidobacteriaceae</taxon>
        <taxon>Paracidobacterium</taxon>
    </lineage>
</organism>
<evidence type="ECO:0000256" key="1">
    <source>
        <dbReference type="SAM" id="Phobius"/>
    </source>
</evidence>
<keyword evidence="1" id="KW-0472">Membrane</keyword>
<name>A0A372IJ61_9BACT</name>
<reference evidence="2 3" key="1">
    <citation type="submission" date="2018-08" db="EMBL/GenBank/DDBJ databases">
        <title>Acidipila sp. 4G-K13, an acidobacterium isolated from forest soil.</title>
        <authorList>
            <person name="Gao Z.-H."/>
            <person name="Qiu L.-H."/>
        </authorList>
    </citation>
    <scope>NUCLEOTIDE SEQUENCE [LARGE SCALE GENOMIC DNA]</scope>
    <source>
        <strain evidence="2 3">4G-K13</strain>
    </source>
</reference>
<feature type="transmembrane region" description="Helical" evidence="1">
    <location>
        <begin position="68"/>
        <end position="93"/>
    </location>
</feature>
<dbReference type="Proteomes" id="UP000264702">
    <property type="component" value="Unassembled WGS sequence"/>
</dbReference>
<dbReference type="RefSeq" id="WP_117303230.1">
    <property type="nucleotide sequence ID" value="NZ_QVQT02000008.1"/>
</dbReference>
<gene>
    <name evidence="2" type="ORF">D0Y96_19075</name>
</gene>
<evidence type="ECO:0000313" key="2">
    <source>
        <dbReference type="EMBL" id="RFU14918.1"/>
    </source>
</evidence>
<accession>A0A372IJ61</accession>
<protein>
    <submittedName>
        <fullName evidence="2">Uncharacterized protein</fullName>
    </submittedName>
</protein>
<keyword evidence="1" id="KW-0812">Transmembrane</keyword>